<organism evidence="6 7">
    <name type="scientific">Triparma laevis f. inornata</name>
    <dbReference type="NCBI Taxonomy" id="1714386"/>
    <lineage>
        <taxon>Eukaryota</taxon>
        <taxon>Sar</taxon>
        <taxon>Stramenopiles</taxon>
        <taxon>Ochrophyta</taxon>
        <taxon>Bolidophyceae</taxon>
        <taxon>Parmales</taxon>
        <taxon>Triparmaceae</taxon>
        <taxon>Triparma</taxon>
    </lineage>
</organism>
<dbReference type="GO" id="GO:0004174">
    <property type="term" value="F:electron-transferring-flavoprotein dehydrogenase activity"/>
    <property type="evidence" value="ECO:0007669"/>
    <property type="project" value="TreeGrafter"/>
</dbReference>
<feature type="domain" description="FAD/NAD(P)-binding" evidence="5">
    <location>
        <begin position="24"/>
        <end position="320"/>
    </location>
</feature>
<evidence type="ECO:0000313" key="7">
    <source>
        <dbReference type="Proteomes" id="UP001162640"/>
    </source>
</evidence>
<dbReference type="PANTHER" id="PTHR43735">
    <property type="entry name" value="APOPTOSIS-INDUCING FACTOR 1"/>
    <property type="match status" value="1"/>
</dbReference>
<feature type="non-terminal residue" evidence="6">
    <location>
        <position position="1"/>
    </location>
</feature>
<keyword evidence="3" id="KW-0274">FAD</keyword>
<dbReference type="InterPro" id="IPR023753">
    <property type="entry name" value="FAD/NAD-binding_dom"/>
</dbReference>
<evidence type="ECO:0000259" key="5">
    <source>
        <dbReference type="Pfam" id="PF07992"/>
    </source>
</evidence>
<dbReference type="AlphaFoldDB" id="A0A9W6ZPL7"/>
<dbReference type="SUPFAM" id="SSF51905">
    <property type="entry name" value="FAD/NAD(P)-binding domain"/>
    <property type="match status" value="1"/>
</dbReference>
<dbReference type="Proteomes" id="UP001162640">
    <property type="component" value="Unassembled WGS sequence"/>
</dbReference>
<reference evidence="7" key="1">
    <citation type="journal article" date="2023" name="Commun. Biol.">
        <title>Genome analysis of Parmales, the sister group of diatoms, reveals the evolutionary specialization of diatoms from phago-mixotrophs to photoautotrophs.</title>
        <authorList>
            <person name="Ban H."/>
            <person name="Sato S."/>
            <person name="Yoshikawa S."/>
            <person name="Yamada K."/>
            <person name="Nakamura Y."/>
            <person name="Ichinomiya M."/>
            <person name="Sato N."/>
            <person name="Blanc-Mathieu R."/>
            <person name="Endo H."/>
            <person name="Kuwata A."/>
            <person name="Ogata H."/>
        </authorList>
    </citation>
    <scope>NUCLEOTIDE SEQUENCE [LARGE SCALE GENOMIC DNA]</scope>
</reference>
<dbReference type="PRINTS" id="PR00368">
    <property type="entry name" value="FADPNR"/>
</dbReference>
<proteinExistence type="inferred from homology"/>
<evidence type="ECO:0000256" key="3">
    <source>
        <dbReference type="ARBA" id="ARBA00022827"/>
    </source>
</evidence>
<evidence type="ECO:0000256" key="2">
    <source>
        <dbReference type="ARBA" id="ARBA00022630"/>
    </source>
</evidence>
<dbReference type="GO" id="GO:0050660">
    <property type="term" value="F:flavin adenine dinucleotide binding"/>
    <property type="evidence" value="ECO:0007669"/>
    <property type="project" value="TreeGrafter"/>
</dbReference>
<comment type="caution">
    <text evidence="6">The sequence shown here is derived from an EMBL/GenBank/DDBJ whole genome shotgun (WGS) entry which is preliminary data.</text>
</comment>
<evidence type="ECO:0000313" key="6">
    <source>
        <dbReference type="EMBL" id="GMH58514.1"/>
    </source>
</evidence>
<comment type="similarity">
    <text evidence="1">Belongs to the FAD-dependent oxidoreductase family.</text>
</comment>
<evidence type="ECO:0000256" key="4">
    <source>
        <dbReference type="ARBA" id="ARBA00023002"/>
    </source>
</evidence>
<evidence type="ECO:0000256" key="1">
    <source>
        <dbReference type="ARBA" id="ARBA00006442"/>
    </source>
</evidence>
<dbReference type="PANTHER" id="PTHR43735:SF3">
    <property type="entry name" value="FERROPTOSIS SUPPRESSOR PROTEIN 1"/>
    <property type="match status" value="1"/>
</dbReference>
<dbReference type="EMBL" id="BLQM01000065">
    <property type="protein sequence ID" value="GMH58514.1"/>
    <property type="molecule type" value="Genomic_DNA"/>
</dbReference>
<dbReference type="Gene3D" id="3.50.50.100">
    <property type="match status" value="1"/>
</dbReference>
<name>A0A9W6ZPL7_9STRA</name>
<protein>
    <recommendedName>
        <fullName evidence="5">FAD/NAD(P)-binding domain-containing protein</fullName>
    </recommendedName>
</protein>
<feature type="non-terminal residue" evidence="6">
    <location>
        <position position="383"/>
    </location>
</feature>
<keyword evidence="4" id="KW-0560">Oxidoreductase</keyword>
<sequence>LKPSPPSDMATVPAEITVSDPPQKKVLIIGGGFAGLEACRYFKGSKFAYALMEKKEFHEFTPDVPETITTTSLTSKISKPFSKCRVVGRCVFVKDIVRFDAVQKKVYYVKPEGGGEEFEEFDYCVLCTGASYTSPIQSPSITTTTQRREFFDGFKQKLVNASLPILVIGGGHVGCEVAADIAIKCPETQVIFATGNSGLLANHSRKQIDYATKFFSKLPNVTLYNERCKEEGSGESNLRVFSLLKSNVKVETTVVIQCTGFGKPNTEFLINSEVRLNAKGKIEVDEETLAVKVGDNDLYSECIFAAGDCVEKPGNHMMAMFAHFEGEFCARQILRKEKKLALRKFGIPPENCFALSLGPHDGFISLMGPVGLVQLSALVAQVS</sequence>
<dbReference type="InterPro" id="IPR036188">
    <property type="entry name" value="FAD/NAD-bd_sf"/>
</dbReference>
<dbReference type="Pfam" id="PF07992">
    <property type="entry name" value="Pyr_redox_2"/>
    <property type="match status" value="1"/>
</dbReference>
<dbReference type="GO" id="GO:0005737">
    <property type="term" value="C:cytoplasm"/>
    <property type="evidence" value="ECO:0007669"/>
    <property type="project" value="TreeGrafter"/>
</dbReference>
<dbReference type="PRINTS" id="PR00469">
    <property type="entry name" value="PNDRDTASEII"/>
</dbReference>
<keyword evidence="2" id="KW-0285">Flavoprotein</keyword>
<gene>
    <name evidence="6" type="ORF">TL16_g02626</name>
</gene>
<accession>A0A9W6ZPL7</accession>